<evidence type="ECO:0000313" key="3">
    <source>
        <dbReference type="Proteomes" id="UP001151518"/>
    </source>
</evidence>
<comment type="caution">
    <text evidence="2">The sequence shown here is derived from an EMBL/GenBank/DDBJ whole genome shotgun (WGS) entry which is preliminary data.</text>
</comment>
<gene>
    <name evidence="2" type="ORF">GGI25_000902</name>
</gene>
<dbReference type="InterPro" id="IPR006683">
    <property type="entry name" value="Thioestr_dom"/>
</dbReference>
<evidence type="ECO:0000313" key="2">
    <source>
        <dbReference type="EMBL" id="KAJ2680309.1"/>
    </source>
</evidence>
<reference evidence="2" key="1">
    <citation type="submission" date="2022-07" db="EMBL/GenBank/DDBJ databases">
        <title>Phylogenomic reconstructions and comparative analyses of Kickxellomycotina fungi.</title>
        <authorList>
            <person name="Reynolds N.K."/>
            <person name="Stajich J.E."/>
            <person name="Barry K."/>
            <person name="Grigoriev I.V."/>
            <person name="Crous P."/>
            <person name="Smith M.E."/>
        </authorList>
    </citation>
    <scope>NUCLEOTIDE SEQUENCE</scope>
    <source>
        <strain evidence="2">NRRL 3115</strain>
    </source>
</reference>
<dbReference type="Pfam" id="PF03061">
    <property type="entry name" value="4HBT"/>
    <property type="match status" value="1"/>
</dbReference>
<dbReference type="PANTHER" id="PTHR47260:SF3">
    <property type="entry name" value="THIOESTERASE FAMILY PROTEIN (AFU_ORTHOLOGUE AFUA_7G03960)"/>
    <property type="match status" value="1"/>
</dbReference>
<dbReference type="SUPFAM" id="SSF54637">
    <property type="entry name" value="Thioesterase/thiol ester dehydrase-isomerase"/>
    <property type="match status" value="1"/>
</dbReference>
<evidence type="ECO:0000259" key="1">
    <source>
        <dbReference type="Pfam" id="PF03061"/>
    </source>
</evidence>
<dbReference type="InterPro" id="IPR029069">
    <property type="entry name" value="HotDog_dom_sf"/>
</dbReference>
<dbReference type="OrthoDB" id="506431at2759"/>
<dbReference type="CDD" id="cd03443">
    <property type="entry name" value="PaaI_thioesterase"/>
    <property type="match status" value="1"/>
</dbReference>
<dbReference type="AlphaFoldDB" id="A0A9W8GC03"/>
<name>A0A9W8GC03_9FUNG</name>
<dbReference type="EMBL" id="JANBTW010000006">
    <property type="protein sequence ID" value="KAJ2680309.1"/>
    <property type="molecule type" value="Genomic_DNA"/>
</dbReference>
<dbReference type="PANTHER" id="PTHR47260">
    <property type="entry name" value="UPF0644 PROTEIN PB2B4.06"/>
    <property type="match status" value="1"/>
</dbReference>
<sequence>MALTSASSLLNQPSIVSAAILARRLFDMWRTRDAADIIRERASLPAVDKLTNNPECTPVDINAVLNNTAGCNSHFDYQAASKVLPLAFGWNNSSEFTQQLLTSTIPTDRMPCTRRFDNMQLHIPMVTLIDHINDNVSGHPGLIHGGMTTVIAHSSMSLVAALNSPKNAQITPLSLNMDYRKPIRTSDFVKIHTWLYQHRDNELKVAVHFYNLKDEMLVEAVSDIAVRTPSLVLQK</sequence>
<feature type="domain" description="Thioesterase" evidence="1">
    <location>
        <begin position="141"/>
        <end position="215"/>
    </location>
</feature>
<organism evidence="2 3">
    <name type="scientific">Coemansia spiralis</name>
    <dbReference type="NCBI Taxonomy" id="417178"/>
    <lineage>
        <taxon>Eukaryota</taxon>
        <taxon>Fungi</taxon>
        <taxon>Fungi incertae sedis</taxon>
        <taxon>Zoopagomycota</taxon>
        <taxon>Kickxellomycotina</taxon>
        <taxon>Kickxellomycetes</taxon>
        <taxon>Kickxellales</taxon>
        <taxon>Kickxellaceae</taxon>
        <taxon>Coemansia</taxon>
    </lineage>
</organism>
<proteinExistence type="predicted"/>
<dbReference type="InterPro" id="IPR052061">
    <property type="entry name" value="PTE-AB_protein"/>
</dbReference>
<accession>A0A9W8GC03</accession>
<dbReference type="Gene3D" id="3.10.129.10">
    <property type="entry name" value="Hotdog Thioesterase"/>
    <property type="match status" value="1"/>
</dbReference>
<dbReference type="Proteomes" id="UP001151518">
    <property type="component" value="Unassembled WGS sequence"/>
</dbReference>
<protein>
    <recommendedName>
        <fullName evidence="1">Thioesterase domain-containing protein</fullName>
    </recommendedName>
</protein>